<comment type="subunit">
    <text evidence="7">The Tat system comprises two distinct complexes: a TatABC complex, containing multiple copies of TatA, TatB and TatC subunits, and a separate TatA complex, containing only TatA subunits. Substrates initially bind to the TatABC complex, which probably triggers association of the separate TatA complex to form the active translocon.</text>
</comment>
<evidence type="ECO:0000256" key="3">
    <source>
        <dbReference type="ARBA" id="ARBA00022927"/>
    </source>
</evidence>
<feature type="transmembrane region" description="Helical" evidence="7">
    <location>
        <begin position="71"/>
        <end position="91"/>
    </location>
</feature>
<proteinExistence type="inferred from homology"/>
<feature type="transmembrane region" description="Helical" evidence="7">
    <location>
        <begin position="187"/>
        <end position="205"/>
    </location>
</feature>
<dbReference type="GO" id="GO:0009977">
    <property type="term" value="F:proton motive force dependent protein transmembrane transporter activity"/>
    <property type="evidence" value="ECO:0007669"/>
    <property type="project" value="TreeGrafter"/>
</dbReference>
<dbReference type="AlphaFoldDB" id="A0A0Y0NG44"/>
<evidence type="ECO:0000256" key="5">
    <source>
        <dbReference type="ARBA" id="ARBA00023010"/>
    </source>
</evidence>
<dbReference type="Pfam" id="PF00902">
    <property type="entry name" value="TatC"/>
    <property type="match status" value="1"/>
</dbReference>
<protein>
    <recommendedName>
        <fullName evidence="7">Sec-independent protein translocase protein TatC</fullName>
    </recommendedName>
</protein>
<organism evidence="8 9">
    <name type="scientific">Microterricola viridarii</name>
    <dbReference type="NCBI Taxonomy" id="412690"/>
    <lineage>
        <taxon>Bacteria</taxon>
        <taxon>Bacillati</taxon>
        <taxon>Actinomycetota</taxon>
        <taxon>Actinomycetes</taxon>
        <taxon>Micrococcales</taxon>
        <taxon>Microbacteriaceae</taxon>
        <taxon>Microterricola</taxon>
    </lineage>
</organism>
<name>A0A0Y0NG44_9MICO</name>
<dbReference type="HAMAP" id="MF_00902">
    <property type="entry name" value="TatC"/>
    <property type="match status" value="1"/>
</dbReference>
<evidence type="ECO:0000313" key="8">
    <source>
        <dbReference type="EMBL" id="AMB60376.1"/>
    </source>
</evidence>
<keyword evidence="4 7" id="KW-1133">Transmembrane helix</keyword>
<comment type="function">
    <text evidence="7">Part of the twin-arginine translocation (Tat) system that transports large folded proteins containing a characteristic twin-arginine motif in their signal peptide across membranes. Together with TatB, TatC is part of a receptor directly interacting with Tat signal peptides.</text>
</comment>
<dbReference type="GO" id="GO:0033281">
    <property type="term" value="C:TAT protein transport complex"/>
    <property type="evidence" value="ECO:0007669"/>
    <property type="project" value="UniProtKB-UniRule"/>
</dbReference>
<keyword evidence="9" id="KW-1185">Reference proteome</keyword>
<sequence length="250" mass="27742">MPLAAHLIELRKRLFLAAIGILLGAIVGWVFSEWIWEQLRGPVTAMAEYRRAEINYPNITSAFDLRLQVSIYSGLILSSPIWLYQVFAFLTPGLTKTEKRYTFGFFFTAVPLFFAGCAAGWFVLPNIVNLMASFAPVDTVTYFEANAYFNFVLKLMLAIGIAFVLPVFIVLMNFAGVISAASIIKSWRIAILVICLFTAIATPAADVVSMFLLAIPMIVLYFAAYGVAALHDWRAAKRARALEAQYADLG</sequence>
<feature type="transmembrane region" description="Helical" evidence="7">
    <location>
        <begin position="103"/>
        <end position="124"/>
    </location>
</feature>
<dbReference type="InterPro" id="IPR002033">
    <property type="entry name" value="TatC"/>
</dbReference>
<evidence type="ECO:0000313" key="9">
    <source>
        <dbReference type="Proteomes" id="UP000058305"/>
    </source>
</evidence>
<dbReference type="NCBIfam" id="TIGR00945">
    <property type="entry name" value="tatC"/>
    <property type="match status" value="1"/>
</dbReference>
<dbReference type="PRINTS" id="PR01840">
    <property type="entry name" value="TATCFAMILY"/>
</dbReference>
<reference evidence="9" key="2">
    <citation type="submission" date="2016-01" db="EMBL/GenBank/DDBJ databases">
        <title>First complete genome sequence of a species in the genus Microterricola, an extremophilic cold active enzyme producing strain ERGS5:02 isolated from Sikkim Himalaya.</title>
        <authorList>
            <person name="Kumar R."/>
            <person name="Singh D."/>
            <person name="Swarnkar M.K."/>
        </authorList>
    </citation>
    <scope>NUCLEOTIDE SEQUENCE [LARGE SCALE GENOMIC DNA]</scope>
    <source>
        <strain evidence="9">ERGS5:02</strain>
    </source>
</reference>
<evidence type="ECO:0000256" key="7">
    <source>
        <dbReference type="HAMAP-Rule" id="MF_00902"/>
    </source>
</evidence>
<feature type="transmembrane region" description="Helical" evidence="7">
    <location>
        <begin position="14"/>
        <end position="36"/>
    </location>
</feature>
<comment type="similarity">
    <text evidence="7">Belongs to the TatC family.</text>
</comment>
<accession>A0A0Y0NG44</accession>
<evidence type="ECO:0000256" key="6">
    <source>
        <dbReference type="ARBA" id="ARBA00023136"/>
    </source>
</evidence>
<dbReference type="GO" id="GO:0043953">
    <property type="term" value="P:protein transport by the Tat complex"/>
    <property type="evidence" value="ECO:0007669"/>
    <property type="project" value="UniProtKB-UniRule"/>
</dbReference>
<reference evidence="8 9" key="1">
    <citation type="journal article" date="2016" name="J. Biotechnol.">
        <title>First complete genome sequence of a species in the genus Microterricola, an extremophilic cold active enzyme producing bacterial strain ERGS5:02 isolated from Sikkim Himalaya.</title>
        <authorList>
            <person name="Himanshu"/>
            <person name="Swarnkar M.K."/>
            <person name="Singh D."/>
            <person name="Kumar R."/>
        </authorList>
    </citation>
    <scope>NUCLEOTIDE SEQUENCE [LARGE SCALE GENOMIC DNA]</scope>
    <source>
        <strain evidence="8 9">ERGS5:02</strain>
    </source>
</reference>
<evidence type="ECO:0000256" key="2">
    <source>
        <dbReference type="ARBA" id="ARBA00022692"/>
    </source>
</evidence>
<keyword evidence="3 7" id="KW-0653">Protein transport</keyword>
<evidence type="ECO:0000256" key="1">
    <source>
        <dbReference type="ARBA" id="ARBA00004141"/>
    </source>
</evidence>
<dbReference type="OrthoDB" id="9777044at2"/>
<keyword evidence="2 7" id="KW-0812">Transmembrane</keyword>
<dbReference type="Proteomes" id="UP000058305">
    <property type="component" value="Chromosome"/>
</dbReference>
<feature type="transmembrane region" description="Helical" evidence="7">
    <location>
        <begin position="151"/>
        <end position="175"/>
    </location>
</feature>
<dbReference type="GO" id="GO:0065002">
    <property type="term" value="P:intracellular protein transmembrane transport"/>
    <property type="evidence" value="ECO:0007669"/>
    <property type="project" value="TreeGrafter"/>
</dbReference>
<gene>
    <name evidence="7" type="primary">tatC</name>
    <name evidence="8" type="ORF">AWU67_06155</name>
</gene>
<dbReference type="PANTHER" id="PTHR30371">
    <property type="entry name" value="SEC-INDEPENDENT PROTEIN TRANSLOCASE PROTEIN TATC"/>
    <property type="match status" value="1"/>
</dbReference>
<evidence type="ECO:0000256" key="4">
    <source>
        <dbReference type="ARBA" id="ARBA00022989"/>
    </source>
</evidence>
<keyword evidence="7" id="KW-1003">Cell membrane</keyword>
<keyword evidence="6 7" id="KW-0472">Membrane</keyword>
<keyword evidence="7" id="KW-0813">Transport</keyword>
<dbReference type="KEGG" id="mvd:AWU67_06155"/>
<feature type="transmembrane region" description="Helical" evidence="7">
    <location>
        <begin position="211"/>
        <end position="230"/>
    </location>
</feature>
<dbReference type="PANTHER" id="PTHR30371:SF0">
    <property type="entry name" value="SEC-INDEPENDENT PROTEIN TRANSLOCASE PROTEIN TATC, CHLOROPLASTIC-RELATED"/>
    <property type="match status" value="1"/>
</dbReference>
<keyword evidence="5 7" id="KW-0811">Translocation</keyword>
<dbReference type="EMBL" id="CP014145">
    <property type="protein sequence ID" value="AMB60376.1"/>
    <property type="molecule type" value="Genomic_DNA"/>
</dbReference>
<comment type="subcellular location">
    <subcellularLocation>
        <location evidence="7">Cell membrane</location>
        <topology evidence="7">Multi-pass membrane protein</topology>
    </subcellularLocation>
    <subcellularLocation>
        <location evidence="1">Membrane</location>
        <topology evidence="1">Multi-pass membrane protein</topology>
    </subcellularLocation>
</comment>